<gene>
    <name evidence="3" type="ORF">PMAYCL1PPCAC_16302</name>
</gene>
<protein>
    <recommendedName>
        <fullName evidence="5">Secreted protein</fullName>
    </recommendedName>
</protein>
<accession>A0AAN5HZ35</accession>
<dbReference type="AlphaFoldDB" id="A0AAN5HZ35"/>
<evidence type="ECO:0000313" key="3">
    <source>
        <dbReference type="EMBL" id="GMR46107.1"/>
    </source>
</evidence>
<feature type="chain" id="PRO_5042908556" description="Secreted protein" evidence="2">
    <location>
        <begin position="35"/>
        <end position="160"/>
    </location>
</feature>
<name>A0AAN5HZ35_9BILA</name>
<feature type="non-terminal residue" evidence="3">
    <location>
        <position position="1"/>
    </location>
</feature>
<feature type="region of interest" description="Disordered" evidence="1">
    <location>
        <begin position="74"/>
        <end position="93"/>
    </location>
</feature>
<reference evidence="4" key="1">
    <citation type="submission" date="2022-10" db="EMBL/GenBank/DDBJ databases">
        <title>Genome assembly of Pristionchus species.</title>
        <authorList>
            <person name="Yoshida K."/>
            <person name="Sommer R.J."/>
        </authorList>
    </citation>
    <scope>NUCLEOTIDE SEQUENCE [LARGE SCALE GENOMIC DNA]</scope>
    <source>
        <strain evidence="4">RS5460</strain>
    </source>
</reference>
<evidence type="ECO:0000313" key="4">
    <source>
        <dbReference type="Proteomes" id="UP001328107"/>
    </source>
</evidence>
<dbReference type="EMBL" id="BTRK01000004">
    <property type="protein sequence ID" value="GMR46107.1"/>
    <property type="molecule type" value="Genomic_DNA"/>
</dbReference>
<proteinExistence type="predicted"/>
<keyword evidence="2" id="KW-0732">Signal</keyword>
<feature type="non-terminal residue" evidence="3">
    <location>
        <position position="160"/>
    </location>
</feature>
<evidence type="ECO:0008006" key="5">
    <source>
        <dbReference type="Google" id="ProtNLM"/>
    </source>
</evidence>
<sequence length="160" mass="18060">CGCSLLRRVGVSVLRVLLLLQLRLLPHLLQLVLLMEVHTHIQWRRCVQISVELACRIVDHAVVASTGFVAKEKEGRHRIGGRHHSSSCPAHSTTRHPQLLLVPLLQHRHDVVGRTRDGQRGGRATGCRHGESLLHLRRLHHCSSSLLHHLRSRGSVQRLL</sequence>
<evidence type="ECO:0000256" key="1">
    <source>
        <dbReference type="SAM" id="MobiDB-lite"/>
    </source>
</evidence>
<feature type="signal peptide" evidence="2">
    <location>
        <begin position="1"/>
        <end position="34"/>
    </location>
</feature>
<dbReference type="Proteomes" id="UP001328107">
    <property type="component" value="Unassembled WGS sequence"/>
</dbReference>
<comment type="caution">
    <text evidence="3">The sequence shown here is derived from an EMBL/GenBank/DDBJ whole genome shotgun (WGS) entry which is preliminary data.</text>
</comment>
<evidence type="ECO:0000256" key="2">
    <source>
        <dbReference type="SAM" id="SignalP"/>
    </source>
</evidence>
<keyword evidence="4" id="KW-1185">Reference proteome</keyword>
<organism evidence="3 4">
    <name type="scientific">Pristionchus mayeri</name>
    <dbReference type="NCBI Taxonomy" id="1317129"/>
    <lineage>
        <taxon>Eukaryota</taxon>
        <taxon>Metazoa</taxon>
        <taxon>Ecdysozoa</taxon>
        <taxon>Nematoda</taxon>
        <taxon>Chromadorea</taxon>
        <taxon>Rhabditida</taxon>
        <taxon>Rhabditina</taxon>
        <taxon>Diplogasteromorpha</taxon>
        <taxon>Diplogasteroidea</taxon>
        <taxon>Neodiplogasteridae</taxon>
        <taxon>Pristionchus</taxon>
    </lineage>
</organism>